<organism evidence="2">
    <name type="scientific">Vitis vinifera</name>
    <name type="common">Grape</name>
    <dbReference type="NCBI Taxonomy" id="29760"/>
    <lineage>
        <taxon>Eukaryota</taxon>
        <taxon>Viridiplantae</taxon>
        <taxon>Streptophyta</taxon>
        <taxon>Embryophyta</taxon>
        <taxon>Tracheophyta</taxon>
        <taxon>Spermatophyta</taxon>
        <taxon>Magnoliopsida</taxon>
        <taxon>eudicotyledons</taxon>
        <taxon>Gunneridae</taxon>
        <taxon>Pentapetalae</taxon>
        <taxon>rosids</taxon>
        <taxon>Vitales</taxon>
        <taxon>Vitaceae</taxon>
        <taxon>Viteae</taxon>
        <taxon>Vitis</taxon>
    </lineage>
</organism>
<protein>
    <recommendedName>
        <fullName evidence="1">Reverse transcriptase Ty1/copia-type domain-containing protein</fullName>
    </recommendedName>
</protein>
<accession>A5BH54</accession>
<dbReference type="InterPro" id="IPR013103">
    <property type="entry name" value="RVT_2"/>
</dbReference>
<reference evidence="2" key="1">
    <citation type="journal article" date="2007" name="PLoS ONE">
        <title>The first genome sequence of an elite grapevine cultivar (Pinot noir Vitis vinifera L.): coping with a highly heterozygous genome.</title>
        <authorList>
            <person name="Velasco R."/>
            <person name="Zharkikh A."/>
            <person name="Troggio M."/>
            <person name="Cartwright D.A."/>
            <person name="Cestaro A."/>
            <person name="Pruss D."/>
            <person name="Pindo M."/>
            <person name="FitzGerald L.M."/>
            <person name="Vezzulli S."/>
            <person name="Reid J."/>
            <person name="Malacarne G."/>
            <person name="Iliev D."/>
            <person name="Coppola G."/>
            <person name="Wardell B."/>
            <person name="Micheletti D."/>
            <person name="Macalma T."/>
            <person name="Facci M."/>
            <person name="Mitchell J.T."/>
            <person name="Perazzolli M."/>
            <person name="Eldredge G."/>
            <person name="Gatto P."/>
            <person name="Oyzerski R."/>
            <person name="Moretto M."/>
            <person name="Gutin N."/>
            <person name="Stefanini M."/>
            <person name="Chen Y."/>
            <person name="Segala C."/>
            <person name="Davenport C."/>
            <person name="Dematte L."/>
            <person name="Mraz A."/>
            <person name="Battilana J."/>
            <person name="Stormo K."/>
            <person name="Costa F."/>
            <person name="Tao Q."/>
            <person name="Si-Ammour A."/>
            <person name="Harkins T."/>
            <person name="Lackey A."/>
            <person name="Perbost C."/>
            <person name="Taillon B."/>
            <person name="Stella A."/>
            <person name="Solovyev V."/>
            <person name="Fawcett J.A."/>
            <person name="Sterck L."/>
            <person name="Vandepoele K."/>
            <person name="Grando S.M."/>
            <person name="Toppo S."/>
            <person name="Moser C."/>
            <person name="Lanchbury J."/>
            <person name="Bogden R."/>
            <person name="Skolnick M."/>
            <person name="Sgaramella V."/>
            <person name="Bhatnagar S.K."/>
            <person name="Fontana P."/>
            <person name="Gutin A."/>
            <person name="Van de Peer Y."/>
            <person name="Salamini F."/>
            <person name="Viola R."/>
        </authorList>
    </citation>
    <scope>NUCLEOTIDE SEQUENCE</scope>
</reference>
<dbReference type="SUPFAM" id="SSF56672">
    <property type="entry name" value="DNA/RNA polymerases"/>
    <property type="match status" value="1"/>
</dbReference>
<dbReference type="AlphaFoldDB" id="A5BH54"/>
<dbReference type="EMBL" id="AM459411">
    <property type="protein sequence ID" value="CAN61362.1"/>
    <property type="molecule type" value="Genomic_DNA"/>
</dbReference>
<sequence length="105" mass="12110">MDVKKAFINGNIEEEVYIKQLKGFSSSGGEHLVCKLKKYIYGLKQASHQWYLKFHDVISSFGFVENIMDQCIYQKVSESKICFLVLYVDDILLATNDKGLLHEVK</sequence>
<feature type="domain" description="Reverse transcriptase Ty1/copia-type" evidence="1">
    <location>
        <begin position="1"/>
        <end position="105"/>
    </location>
</feature>
<name>A5BH54_VITVI</name>
<dbReference type="InterPro" id="IPR043502">
    <property type="entry name" value="DNA/RNA_pol_sf"/>
</dbReference>
<evidence type="ECO:0000313" key="2">
    <source>
        <dbReference type="EMBL" id="CAN61362.1"/>
    </source>
</evidence>
<proteinExistence type="predicted"/>
<dbReference type="Pfam" id="PF07727">
    <property type="entry name" value="RVT_2"/>
    <property type="match status" value="1"/>
</dbReference>
<gene>
    <name evidence="2" type="ORF">VITISV_023078</name>
</gene>
<evidence type="ECO:0000259" key="1">
    <source>
        <dbReference type="Pfam" id="PF07727"/>
    </source>
</evidence>